<dbReference type="EMBL" id="CP096255">
    <property type="protein sequence ID" value="UPT87266.1"/>
    <property type="molecule type" value="Genomic_DNA"/>
</dbReference>
<evidence type="ECO:0000313" key="1">
    <source>
        <dbReference type="EMBL" id="UPT87266.1"/>
    </source>
</evidence>
<dbReference type="AlphaFoldDB" id="A0A8T5V8Z8"/>
<evidence type="ECO:0000313" key="2">
    <source>
        <dbReference type="Proteomes" id="UP000551709"/>
    </source>
</evidence>
<organism evidence="1 2">
    <name type="scientific">Bradyrhizobium barranii subsp. apii</name>
    <dbReference type="NCBI Taxonomy" id="2819348"/>
    <lineage>
        <taxon>Bacteria</taxon>
        <taxon>Pseudomonadati</taxon>
        <taxon>Pseudomonadota</taxon>
        <taxon>Alphaproteobacteria</taxon>
        <taxon>Hyphomicrobiales</taxon>
        <taxon>Nitrobacteraceae</taxon>
        <taxon>Bradyrhizobium</taxon>
        <taxon>Bradyrhizobium barranii</taxon>
    </lineage>
</organism>
<dbReference type="Proteomes" id="UP000551709">
    <property type="component" value="Chromosome"/>
</dbReference>
<protein>
    <submittedName>
        <fullName evidence="1">Uncharacterized protein</fullName>
    </submittedName>
</protein>
<name>A0A8T5V8Z8_9BRAD</name>
<accession>A0A8T5V8Z8</accession>
<proteinExistence type="predicted"/>
<gene>
    <name evidence="1" type="ORF">HAP41_0000045270</name>
</gene>
<sequence>MPDILARPEPSLIPIVRPRCPTCQGRMVLTRIEPGRSSPDLRTFECSKCELIYKVLAEDQVKID</sequence>
<dbReference type="RefSeq" id="WP_166071900.1">
    <property type="nucleotide sequence ID" value="NZ_CP096255.1"/>
</dbReference>
<reference evidence="1" key="2">
    <citation type="submission" date="2022-04" db="EMBL/GenBank/DDBJ databases">
        <authorList>
            <person name="Bromfield E.S.P."/>
            <person name="Cloutier S."/>
        </authorList>
    </citation>
    <scope>NUCLEOTIDE SEQUENCE</scope>
    <source>
        <strain evidence="1">1S5</strain>
    </source>
</reference>
<reference evidence="1" key="1">
    <citation type="journal article" date="2017" name="Syst. Appl. Microbiol.">
        <title>Soybeans inoculated with root zone soils of Canadian native legumes harbour diverse and novel Bradyrhizobium spp. that possess agricultural potential.</title>
        <authorList>
            <person name="Bromfield E.S.P."/>
            <person name="Cloutier S."/>
            <person name="Tambong J.T."/>
            <person name="Tran Thi T.V."/>
        </authorList>
    </citation>
    <scope>NUCLEOTIDE SEQUENCE</scope>
    <source>
        <strain evidence="1">1S5</strain>
    </source>
</reference>